<dbReference type="Proteomes" id="UP000659697">
    <property type="component" value="Unassembled WGS sequence"/>
</dbReference>
<comment type="caution">
    <text evidence="2">The sequence shown here is derived from an EMBL/GenBank/DDBJ whole genome shotgun (WGS) entry which is preliminary data.</text>
</comment>
<evidence type="ECO:0000313" key="2">
    <source>
        <dbReference type="EMBL" id="GHG63911.1"/>
    </source>
</evidence>
<dbReference type="EMBL" id="BNAO01000002">
    <property type="protein sequence ID" value="GHG63911.1"/>
    <property type="molecule type" value="Genomic_DNA"/>
</dbReference>
<feature type="transmembrane region" description="Helical" evidence="1">
    <location>
        <begin position="40"/>
        <end position="59"/>
    </location>
</feature>
<keyword evidence="1" id="KW-1133">Transmembrane helix</keyword>
<protein>
    <recommendedName>
        <fullName evidence="4">DUF2982 domain-containing protein</fullName>
    </recommendedName>
</protein>
<sequence>MNKLTFSGSASSGGARLLLTSLAVLVILLLYTIIFAETFGWLLAIAYISCFMAAFIGWAKLAEPRFSLVCDDDGVHYHHRTGSWLLPWHAFTYSAVPNFAGQDLAFIGFKITQFDVILQNIPLRLAVRIMTEQRPLYFEAIKQGCAGGQCATELLKEKDRFATAQFQYDGVKAIFAQRMQRLGELCGFELLVPINTKTADAHDWCQQINRLRLTQLHLDT</sequence>
<reference evidence="3" key="1">
    <citation type="journal article" date="2019" name="Int. J. Syst. Evol. Microbiol.">
        <title>The Global Catalogue of Microorganisms (GCM) 10K type strain sequencing project: providing services to taxonomists for standard genome sequencing and annotation.</title>
        <authorList>
            <consortium name="The Broad Institute Genomics Platform"/>
            <consortium name="The Broad Institute Genome Sequencing Center for Infectious Disease"/>
            <person name="Wu L."/>
            <person name="Ma J."/>
        </authorList>
    </citation>
    <scope>NUCLEOTIDE SEQUENCE [LARGE SCALE GENOMIC DNA]</scope>
    <source>
        <strain evidence="3">CGMCC 1.7003</strain>
    </source>
</reference>
<evidence type="ECO:0000256" key="1">
    <source>
        <dbReference type="SAM" id="Phobius"/>
    </source>
</evidence>
<accession>A0ABQ3KVY8</accession>
<keyword evidence="1" id="KW-0812">Transmembrane</keyword>
<name>A0ABQ3KVY8_9ALTE</name>
<evidence type="ECO:0008006" key="4">
    <source>
        <dbReference type="Google" id="ProtNLM"/>
    </source>
</evidence>
<dbReference type="Pfam" id="PF11201">
    <property type="entry name" value="DUF2982"/>
    <property type="match status" value="1"/>
</dbReference>
<dbReference type="InterPro" id="IPR021367">
    <property type="entry name" value="DUF2982"/>
</dbReference>
<keyword evidence="1" id="KW-0472">Membrane</keyword>
<proteinExistence type="predicted"/>
<dbReference type="RefSeq" id="WP_189430886.1">
    <property type="nucleotide sequence ID" value="NZ_BNAO01000002.1"/>
</dbReference>
<feature type="transmembrane region" description="Helical" evidence="1">
    <location>
        <begin position="15"/>
        <end position="34"/>
    </location>
</feature>
<keyword evidence="3" id="KW-1185">Reference proteome</keyword>
<gene>
    <name evidence="2" type="ORF">GCM10010919_10050</name>
</gene>
<organism evidence="2 3">
    <name type="scientific">Alishewanella longhuensis</name>
    <dbReference type="NCBI Taxonomy" id="1091037"/>
    <lineage>
        <taxon>Bacteria</taxon>
        <taxon>Pseudomonadati</taxon>
        <taxon>Pseudomonadota</taxon>
        <taxon>Gammaproteobacteria</taxon>
        <taxon>Alteromonadales</taxon>
        <taxon>Alteromonadaceae</taxon>
        <taxon>Alishewanella</taxon>
    </lineage>
</organism>
<evidence type="ECO:0000313" key="3">
    <source>
        <dbReference type="Proteomes" id="UP000659697"/>
    </source>
</evidence>